<keyword evidence="6 7" id="KW-0472">Membrane</keyword>
<keyword evidence="4 7" id="KW-0812">Transmembrane</keyword>
<dbReference type="PANTHER" id="PTHR43141:SF2">
    <property type="entry name" value="BLR3729 PROTEIN"/>
    <property type="match status" value="1"/>
</dbReference>
<sequence length="337" mass="37686">MNWEIFQNGEWLPYVFAFLIGLSMLLYAILDGYDLGVGLLSRGVKPHHRDRMIASIGPFWDANETWLVLGVGLLLVAFPTAHGVVLGNLYLPVALMMIGLIFRGVSFDFRKKVPPEQQGRWNLGFFLGSLVVALSQGYMVGRFVIGFQEGITGHLFACFFGLLVVAGYILMGACWLVLKTEAELQQKAVRWARRAIWIMVLCALLSSLTAPFVNTRIYDRMFAFPEITLLFAMPLLSVILTLMMHFILGILPLERDRLAWMPLAISVSIFVLGFLGLVYSFYPYIIPGHLLIVDAAAAPESLMIMLIGTLVVLPFLVGYTALAYWIFKGKATDLSYD</sequence>
<dbReference type="GO" id="GO:0009055">
    <property type="term" value="F:electron transfer activity"/>
    <property type="evidence" value="ECO:0007669"/>
    <property type="project" value="TreeGrafter"/>
</dbReference>
<protein>
    <submittedName>
        <fullName evidence="8">Cytochrome d ubiquinol oxidase, subunit II</fullName>
    </submittedName>
</protein>
<dbReference type="GO" id="GO:0070069">
    <property type="term" value="C:cytochrome complex"/>
    <property type="evidence" value="ECO:0007669"/>
    <property type="project" value="TreeGrafter"/>
</dbReference>
<feature type="transmembrane region" description="Helical" evidence="7">
    <location>
        <begin position="151"/>
        <end position="176"/>
    </location>
</feature>
<reference evidence="8 9" key="1">
    <citation type="journal article" date="2010" name="Stand. Genomic Sci.">
        <title>Complete genome sequence of Coraliomargarita akajimensis type strain (04OKA010-24).</title>
        <authorList>
            <person name="Mavromatis K."/>
            <person name="Abt B."/>
            <person name="Brambilla E."/>
            <person name="Lapidus A."/>
            <person name="Copeland A."/>
            <person name="Deshpande S."/>
            <person name="Nolan M."/>
            <person name="Lucas S."/>
            <person name="Tice H."/>
            <person name="Cheng J.F."/>
            <person name="Han C."/>
            <person name="Detter J.C."/>
            <person name="Woyke T."/>
            <person name="Goodwin L."/>
            <person name="Pitluck S."/>
            <person name="Held B."/>
            <person name="Brettin T."/>
            <person name="Tapia R."/>
            <person name="Ivanova N."/>
            <person name="Mikhailova N."/>
            <person name="Pati A."/>
            <person name="Liolios K."/>
            <person name="Chen A."/>
            <person name="Palaniappan K."/>
            <person name="Land M."/>
            <person name="Hauser L."/>
            <person name="Chang Y.J."/>
            <person name="Jeffries C.D."/>
            <person name="Rohde M."/>
            <person name="Goker M."/>
            <person name="Bristow J."/>
            <person name="Eisen J.A."/>
            <person name="Markowitz V."/>
            <person name="Hugenholtz P."/>
            <person name="Klenk H.P."/>
            <person name="Kyrpides N.C."/>
        </authorList>
    </citation>
    <scope>NUCLEOTIDE SEQUENCE [LARGE SCALE GENOMIC DNA]</scope>
    <source>
        <strain evidence="9">DSM 45221 / IAM 15411 / JCM 23193 / KCTC 12865</strain>
    </source>
</reference>
<feature type="transmembrane region" description="Helical" evidence="7">
    <location>
        <begin position="123"/>
        <end position="145"/>
    </location>
</feature>
<dbReference type="GO" id="GO:0016682">
    <property type="term" value="F:oxidoreductase activity, acting on diphenols and related substances as donors, oxygen as acceptor"/>
    <property type="evidence" value="ECO:0007669"/>
    <property type="project" value="TreeGrafter"/>
</dbReference>
<evidence type="ECO:0000313" key="9">
    <source>
        <dbReference type="Proteomes" id="UP000000925"/>
    </source>
</evidence>
<dbReference type="HOGENOM" id="CLU_049294_1_2_0"/>
<dbReference type="RefSeq" id="WP_013043775.1">
    <property type="nucleotide sequence ID" value="NC_014008.1"/>
</dbReference>
<keyword evidence="5 7" id="KW-1133">Transmembrane helix</keyword>
<evidence type="ECO:0000313" key="8">
    <source>
        <dbReference type="EMBL" id="ADE55053.1"/>
    </source>
</evidence>
<feature type="transmembrane region" description="Helical" evidence="7">
    <location>
        <begin position="227"/>
        <end position="251"/>
    </location>
</feature>
<comment type="similarity">
    <text evidence="2">Belongs to the cytochrome ubiquinol oxidase subunit 2 family.</text>
</comment>
<keyword evidence="3" id="KW-1003">Cell membrane</keyword>
<dbReference type="GO" id="GO:0019646">
    <property type="term" value="P:aerobic electron transport chain"/>
    <property type="evidence" value="ECO:0007669"/>
    <property type="project" value="TreeGrafter"/>
</dbReference>
<organism evidence="8 9">
    <name type="scientific">Coraliomargarita akajimensis (strain DSM 45221 / IAM 15411 / JCM 23193 / KCTC 12865 / 04OKA010-24)</name>
    <dbReference type="NCBI Taxonomy" id="583355"/>
    <lineage>
        <taxon>Bacteria</taxon>
        <taxon>Pseudomonadati</taxon>
        <taxon>Verrucomicrobiota</taxon>
        <taxon>Opitutia</taxon>
        <taxon>Puniceicoccales</taxon>
        <taxon>Coraliomargaritaceae</taxon>
        <taxon>Coraliomargarita</taxon>
    </lineage>
</organism>
<evidence type="ECO:0000256" key="1">
    <source>
        <dbReference type="ARBA" id="ARBA00004651"/>
    </source>
</evidence>
<gene>
    <name evidence="8" type="ordered locus">Caka_2035</name>
</gene>
<name>D5ELB7_CORAD</name>
<feature type="transmembrane region" description="Helical" evidence="7">
    <location>
        <begin position="84"/>
        <end position="102"/>
    </location>
</feature>
<evidence type="ECO:0000256" key="6">
    <source>
        <dbReference type="ARBA" id="ARBA00023136"/>
    </source>
</evidence>
<comment type="subcellular location">
    <subcellularLocation>
        <location evidence="1">Cell membrane</location>
        <topology evidence="1">Multi-pass membrane protein</topology>
    </subcellularLocation>
</comment>
<evidence type="ECO:0000256" key="3">
    <source>
        <dbReference type="ARBA" id="ARBA00022475"/>
    </source>
</evidence>
<dbReference type="Proteomes" id="UP000000925">
    <property type="component" value="Chromosome"/>
</dbReference>
<dbReference type="GO" id="GO:0005886">
    <property type="term" value="C:plasma membrane"/>
    <property type="evidence" value="ECO:0007669"/>
    <property type="project" value="UniProtKB-SubCell"/>
</dbReference>
<keyword evidence="9" id="KW-1185">Reference proteome</keyword>
<feature type="transmembrane region" description="Helical" evidence="7">
    <location>
        <begin position="258"/>
        <end position="282"/>
    </location>
</feature>
<dbReference type="STRING" id="583355.Caka_2035"/>
<evidence type="ECO:0000256" key="4">
    <source>
        <dbReference type="ARBA" id="ARBA00022692"/>
    </source>
</evidence>
<dbReference type="PANTHER" id="PTHR43141">
    <property type="entry name" value="CYTOCHROME BD2 SUBUNIT II"/>
    <property type="match status" value="1"/>
</dbReference>
<feature type="transmembrane region" description="Helical" evidence="7">
    <location>
        <begin position="196"/>
        <end position="215"/>
    </location>
</feature>
<dbReference type="eggNOG" id="COG1294">
    <property type="taxonomic scope" value="Bacteria"/>
</dbReference>
<proteinExistence type="inferred from homology"/>
<feature type="transmembrane region" description="Helical" evidence="7">
    <location>
        <begin position="12"/>
        <end position="30"/>
    </location>
</feature>
<dbReference type="AlphaFoldDB" id="D5ELB7"/>
<evidence type="ECO:0000256" key="5">
    <source>
        <dbReference type="ARBA" id="ARBA00022989"/>
    </source>
</evidence>
<dbReference type="Pfam" id="PF02322">
    <property type="entry name" value="Cyt_bd_oxida_II"/>
    <property type="match status" value="1"/>
</dbReference>
<dbReference type="OrthoDB" id="9776710at2"/>
<dbReference type="InterPro" id="IPR003317">
    <property type="entry name" value="Cyt-d_oxidase_su2"/>
</dbReference>
<evidence type="ECO:0000256" key="7">
    <source>
        <dbReference type="SAM" id="Phobius"/>
    </source>
</evidence>
<dbReference type="EMBL" id="CP001998">
    <property type="protein sequence ID" value="ADE55053.1"/>
    <property type="molecule type" value="Genomic_DNA"/>
</dbReference>
<feature type="transmembrane region" description="Helical" evidence="7">
    <location>
        <begin position="302"/>
        <end position="327"/>
    </location>
</feature>
<dbReference type="KEGG" id="caa:Caka_2035"/>
<evidence type="ECO:0000256" key="2">
    <source>
        <dbReference type="ARBA" id="ARBA00007543"/>
    </source>
</evidence>
<accession>D5ELB7</accession>